<dbReference type="GO" id="GO:0071786">
    <property type="term" value="P:endoplasmic reticulum tubular network organization"/>
    <property type="evidence" value="ECO:0007669"/>
    <property type="project" value="InterPro"/>
</dbReference>
<dbReference type="EMBL" id="CAXHTB010000024">
    <property type="protein sequence ID" value="CAL0333036.1"/>
    <property type="molecule type" value="Genomic_DNA"/>
</dbReference>
<keyword evidence="5" id="KW-1185">Reference proteome</keyword>
<feature type="compositionally biased region" description="Polar residues" evidence="1">
    <location>
        <begin position="387"/>
        <end position="396"/>
    </location>
</feature>
<organism evidence="4 5">
    <name type="scientific">Lupinus luteus</name>
    <name type="common">European yellow lupine</name>
    <dbReference type="NCBI Taxonomy" id="3873"/>
    <lineage>
        <taxon>Eukaryota</taxon>
        <taxon>Viridiplantae</taxon>
        <taxon>Streptophyta</taxon>
        <taxon>Embryophyta</taxon>
        <taxon>Tracheophyta</taxon>
        <taxon>Spermatophyta</taxon>
        <taxon>Magnoliopsida</taxon>
        <taxon>eudicotyledons</taxon>
        <taxon>Gunneridae</taxon>
        <taxon>Pentapetalae</taxon>
        <taxon>rosids</taxon>
        <taxon>fabids</taxon>
        <taxon>Fabales</taxon>
        <taxon>Fabaceae</taxon>
        <taxon>Papilionoideae</taxon>
        <taxon>50 kb inversion clade</taxon>
        <taxon>genistoids sensu lato</taxon>
        <taxon>core genistoids</taxon>
        <taxon>Genisteae</taxon>
        <taxon>Lupinus</taxon>
    </lineage>
</organism>
<accession>A0AAV1YG64</accession>
<evidence type="ECO:0000313" key="4">
    <source>
        <dbReference type="EMBL" id="CAL0333036.1"/>
    </source>
</evidence>
<proteinExistence type="predicted"/>
<keyword evidence="2" id="KW-1133">Transmembrane helix</keyword>
<reference evidence="4 5" key="1">
    <citation type="submission" date="2024-03" db="EMBL/GenBank/DDBJ databases">
        <authorList>
            <person name="Martinez-Hernandez J."/>
        </authorList>
    </citation>
    <scope>NUCLEOTIDE SEQUENCE [LARGE SCALE GENOMIC DNA]</scope>
</reference>
<keyword evidence="2" id="KW-0812">Transmembrane</keyword>
<feature type="region of interest" description="Disordered" evidence="1">
    <location>
        <begin position="1"/>
        <end position="20"/>
    </location>
</feature>
<evidence type="ECO:0000259" key="3">
    <source>
        <dbReference type="Pfam" id="PF10058"/>
    </source>
</evidence>
<comment type="caution">
    <text evidence="4">The sequence shown here is derived from an EMBL/GenBank/DDBJ whole genome shotgun (WGS) entry which is preliminary data.</text>
</comment>
<dbReference type="Proteomes" id="UP001497480">
    <property type="component" value="Unassembled WGS sequence"/>
</dbReference>
<dbReference type="Pfam" id="PF10058">
    <property type="entry name" value="Zn_ribbon_10"/>
    <property type="match status" value="1"/>
</dbReference>
<evidence type="ECO:0000256" key="2">
    <source>
        <dbReference type="SAM" id="Phobius"/>
    </source>
</evidence>
<feature type="compositionally biased region" description="Low complexity" evidence="1">
    <location>
        <begin position="360"/>
        <end position="379"/>
    </location>
</feature>
<protein>
    <recommendedName>
        <fullName evidence="3">Lunapark zinc ribbon domain-containing protein</fullName>
    </recommendedName>
</protein>
<gene>
    <name evidence="4" type="ORF">LLUT_LOCUS34096</name>
</gene>
<dbReference type="AlphaFoldDB" id="A0AAV1YG64"/>
<feature type="transmembrane region" description="Helical" evidence="2">
    <location>
        <begin position="77"/>
        <end position="94"/>
    </location>
</feature>
<dbReference type="PANTHER" id="PTHR22166:SF12">
    <property type="entry name" value="ENDOPLASMIC RETICULUM JUNCTION FORMATION PROTEIN LUNAPARK"/>
    <property type="match status" value="1"/>
</dbReference>
<dbReference type="GO" id="GO:0071782">
    <property type="term" value="C:endoplasmic reticulum tubular network"/>
    <property type="evidence" value="ECO:0007669"/>
    <property type="project" value="TreeGrafter"/>
</dbReference>
<evidence type="ECO:0000256" key="1">
    <source>
        <dbReference type="SAM" id="MobiDB-lite"/>
    </source>
</evidence>
<evidence type="ECO:0000313" key="5">
    <source>
        <dbReference type="Proteomes" id="UP001497480"/>
    </source>
</evidence>
<feature type="region of interest" description="Disordered" evidence="1">
    <location>
        <begin position="337"/>
        <end position="396"/>
    </location>
</feature>
<sequence length="396" mass="44046">MGEEKVVEDGENKEKLSRTSTEKKGKKGIIYRIWNGIFRSRKDDFEKRLEYISKEEGAVMGRIKKREFSWRRTSRQLIAFSVIFEVIAVGYAFMSTRTMDMNWKMRAIRVLPMFLLPALSTAAYTTFVSFIGMCDRRDQKILEKLRAERKAKINELKEKTNYYTTQQLIQRYDTDPAAKAAAASVLASKLGADSGLKVYLGDESKPGAPTEKSNDVELVQSKGLRNRKQVQSRSISPGMTTPNHSDKELVGSRGVDQTQTSDHSDRLVVEHHRPQSSTANGGGWTARIAAMLVGEDPTLSYALICGSCHMHNGLARKEDFPFITYYCPHCHGLNKPKQSDERSISGLNSPNKDVGEVVKDATASAADSIISSNSSTNASPEAEEVSESTNLVEKAS</sequence>
<feature type="compositionally biased region" description="Basic and acidic residues" evidence="1">
    <location>
        <begin position="262"/>
        <end position="273"/>
    </location>
</feature>
<feature type="domain" description="Lunapark zinc ribbon" evidence="3">
    <location>
        <begin position="284"/>
        <end position="334"/>
    </location>
</feature>
<name>A0AAV1YG64_LUPLU</name>
<dbReference type="PANTHER" id="PTHR22166">
    <property type="entry name" value="ENDOPLASMIC RETICULUM JUNCTION FORMATION PROTEIN LUNAPARK"/>
    <property type="match status" value="1"/>
</dbReference>
<dbReference type="InterPro" id="IPR040115">
    <property type="entry name" value="Lnp"/>
</dbReference>
<feature type="transmembrane region" description="Helical" evidence="2">
    <location>
        <begin position="114"/>
        <end position="134"/>
    </location>
</feature>
<feature type="compositionally biased region" description="Polar residues" evidence="1">
    <location>
        <begin position="231"/>
        <end position="243"/>
    </location>
</feature>
<feature type="region of interest" description="Disordered" evidence="1">
    <location>
        <begin position="203"/>
        <end position="282"/>
    </location>
</feature>
<dbReference type="InterPro" id="IPR019273">
    <property type="entry name" value="Lunapark_Znf"/>
</dbReference>
<keyword evidence="2" id="KW-0472">Membrane</keyword>